<accession>A0A4Y7PIE0</accession>
<dbReference type="EMBL" id="ML170295">
    <property type="protein sequence ID" value="TDL15005.1"/>
    <property type="molecule type" value="Genomic_DNA"/>
</dbReference>
<dbReference type="Proteomes" id="UP000294933">
    <property type="component" value="Unassembled WGS sequence"/>
</dbReference>
<reference evidence="2 3" key="1">
    <citation type="submission" date="2018-06" db="EMBL/GenBank/DDBJ databases">
        <title>A transcriptomic atlas of mushroom development highlights an independent origin of complex multicellularity.</title>
        <authorList>
            <consortium name="DOE Joint Genome Institute"/>
            <person name="Krizsan K."/>
            <person name="Almasi E."/>
            <person name="Merenyi Z."/>
            <person name="Sahu N."/>
            <person name="Viragh M."/>
            <person name="Koszo T."/>
            <person name="Mondo S."/>
            <person name="Kiss B."/>
            <person name="Balint B."/>
            <person name="Kues U."/>
            <person name="Barry K."/>
            <person name="Hegedus J.C."/>
            <person name="Henrissat B."/>
            <person name="Johnson J."/>
            <person name="Lipzen A."/>
            <person name="Ohm R."/>
            <person name="Nagy I."/>
            <person name="Pangilinan J."/>
            <person name="Yan J."/>
            <person name="Xiong Y."/>
            <person name="Grigoriev I.V."/>
            <person name="Hibbett D.S."/>
            <person name="Nagy L.G."/>
        </authorList>
    </citation>
    <scope>NUCLEOTIDE SEQUENCE [LARGE SCALE GENOMIC DNA]</scope>
    <source>
        <strain evidence="2 3">SZMC22713</strain>
    </source>
</reference>
<proteinExistence type="predicted"/>
<evidence type="ECO:0008006" key="4">
    <source>
        <dbReference type="Google" id="ProtNLM"/>
    </source>
</evidence>
<evidence type="ECO:0000313" key="2">
    <source>
        <dbReference type="EMBL" id="TDL15005.1"/>
    </source>
</evidence>
<organism evidence="2 3">
    <name type="scientific">Rickenella mellea</name>
    <dbReference type="NCBI Taxonomy" id="50990"/>
    <lineage>
        <taxon>Eukaryota</taxon>
        <taxon>Fungi</taxon>
        <taxon>Dikarya</taxon>
        <taxon>Basidiomycota</taxon>
        <taxon>Agaricomycotina</taxon>
        <taxon>Agaricomycetes</taxon>
        <taxon>Hymenochaetales</taxon>
        <taxon>Rickenellaceae</taxon>
        <taxon>Rickenella</taxon>
    </lineage>
</organism>
<name>A0A4Y7PIE0_9AGAM</name>
<feature type="chain" id="PRO_5021387055" description="SRCR domain-containing protein" evidence="1">
    <location>
        <begin position="23"/>
        <end position="246"/>
    </location>
</feature>
<gene>
    <name evidence="2" type="ORF">BD410DRAFT_809268</name>
</gene>
<feature type="signal peptide" evidence="1">
    <location>
        <begin position="1"/>
        <end position="22"/>
    </location>
</feature>
<dbReference type="AlphaFoldDB" id="A0A4Y7PIE0"/>
<keyword evidence="1" id="KW-0732">Signal</keyword>
<evidence type="ECO:0000313" key="3">
    <source>
        <dbReference type="Proteomes" id="UP000294933"/>
    </source>
</evidence>
<dbReference type="VEuPathDB" id="FungiDB:BD410DRAFT_809268"/>
<evidence type="ECO:0000256" key="1">
    <source>
        <dbReference type="SAM" id="SignalP"/>
    </source>
</evidence>
<sequence length="246" mass="24699">MPSRVPWPSCALFMVHAGCCCAGCSSCALRVGAGALALFQLVVGGGSGWVRAGCRVFLANERRGGWSGSAGADGSCALRERALGVLVGSGVLASEPCGCSRASGAAAGESGWVLGWSCALPEGASGGALRAGVLVSERWGGCCVLASERLGRWRACGVAGAACGSWWAAVFASGQCGCGGGSGWLAGAVARSSSKRWWWEVGRGLACVGLMRSLPWRRVLGGFVRVHVVREGSCALGAGFGGVGGR</sequence>
<protein>
    <recommendedName>
        <fullName evidence="4">SRCR domain-containing protein</fullName>
    </recommendedName>
</protein>
<keyword evidence="3" id="KW-1185">Reference proteome</keyword>